<dbReference type="InterPro" id="IPR021796">
    <property type="entry name" value="Tll0287-like_dom"/>
</dbReference>
<gene>
    <name evidence="3" type="ORF">GCM10007876_32370</name>
</gene>
<evidence type="ECO:0000259" key="2">
    <source>
        <dbReference type="Pfam" id="PF11845"/>
    </source>
</evidence>
<feature type="chain" id="PRO_5041358565" description="Tll0287-like domain-containing protein" evidence="1">
    <location>
        <begin position="26"/>
        <end position="195"/>
    </location>
</feature>
<accession>A0AA37W8Q1</accession>
<evidence type="ECO:0000313" key="4">
    <source>
        <dbReference type="Proteomes" id="UP001161389"/>
    </source>
</evidence>
<comment type="caution">
    <text evidence="3">The sequence shown here is derived from an EMBL/GenBank/DDBJ whole genome shotgun (WGS) entry which is preliminary data.</text>
</comment>
<reference evidence="3" key="2">
    <citation type="submission" date="2023-01" db="EMBL/GenBank/DDBJ databases">
        <title>Draft genome sequence of Litoribrevibacter albus strain NBRC 110071.</title>
        <authorList>
            <person name="Sun Q."/>
            <person name="Mori K."/>
        </authorList>
    </citation>
    <scope>NUCLEOTIDE SEQUENCE</scope>
    <source>
        <strain evidence="3">NBRC 110071</strain>
    </source>
</reference>
<keyword evidence="1" id="KW-0732">Signal</keyword>
<sequence length="195" mass="21207">MKLRANSSYAVVLCGLLSVPLTVIAQEAQPAEASLGDLTVEARTKVKAFGKQLKQTLKQTLQSEGAISAVTVCNLEAPAIAESVSTEGWKVSRTALKVRNPANRPELWEQEVLKTFETQLANGTDPQTLEYADVVNKEFRYMKAIPTGAVCLACHGSEMNPQLQQHIKSLYPQDQATGFSVGELRGAFSLTKDLK</sequence>
<proteinExistence type="predicted"/>
<dbReference type="AlphaFoldDB" id="A0AA37W8Q1"/>
<name>A0AA37W8Q1_9GAMM</name>
<keyword evidence="4" id="KW-1185">Reference proteome</keyword>
<evidence type="ECO:0000313" key="3">
    <source>
        <dbReference type="EMBL" id="GLQ32758.1"/>
    </source>
</evidence>
<organism evidence="3 4">
    <name type="scientific">Litoribrevibacter albus</name>
    <dbReference type="NCBI Taxonomy" id="1473156"/>
    <lineage>
        <taxon>Bacteria</taxon>
        <taxon>Pseudomonadati</taxon>
        <taxon>Pseudomonadota</taxon>
        <taxon>Gammaproteobacteria</taxon>
        <taxon>Oceanospirillales</taxon>
        <taxon>Oceanospirillaceae</taxon>
        <taxon>Litoribrevibacter</taxon>
    </lineage>
</organism>
<feature type="domain" description="Tll0287-like" evidence="2">
    <location>
        <begin position="42"/>
        <end position="190"/>
    </location>
</feature>
<protein>
    <recommendedName>
        <fullName evidence="2">Tll0287-like domain-containing protein</fullName>
    </recommendedName>
</protein>
<dbReference type="EMBL" id="BSNM01000016">
    <property type="protein sequence ID" value="GLQ32758.1"/>
    <property type="molecule type" value="Genomic_DNA"/>
</dbReference>
<reference evidence="3" key="1">
    <citation type="journal article" date="2014" name="Int. J. Syst. Evol. Microbiol.">
        <title>Complete genome sequence of Corynebacterium casei LMG S-19264T (=DSM 44701T), isolated from a smear-ripened cheese.</title>
        <authorList>
            <consortium name="US DOE Joint Genome Institute (JGI-PGF)"/>
            <person name="Walter F."/>
            <person name="Albersmeier A."/>
            <person name="Kalinowski J."/>
            <person name="Ruckert C."/>
        </authorList>
    </citation>
    <scope>NUCLEOTIDE SEQUENCE</scope>
    <source>
        <strain evidence="3">NBRC 110071</strain>
    </source>
</reference>
<evidence type="ECO:0000256" key="1">
    <source>
        <dbReference type="SAM" id="SignalP"/>
    </source>
</evidence>
<dbReference type="Pfam" id="PF11845">
    <property type="entry name" value="Tll0287-like"/>
    <property type="match status" value="1"/>
</dbReference>
<dbReference type="Proteomes" id="UP001161389">
    <property type="component" value="Unassembled WGS sequence"/>
</dbReference>
<dbReference type="RefSeq" id="WP_284382877.1">
    <property type="nucleotide sequence ID" value="NZ_BSNM01000016.1"/>
</dbReference>
<feature type="signal peptide" evidence="1">
    <location>
        <begin position="1"/>
        <end position="25"/>
    </location>
</feature>